<proteinExistence type="predicted"/>
<gene>
    <name evidence="2" type="ORF">Ahu01nite_000540</name>
</gene>
<keyword evidence="1" id="KW-1133">Transmembrane helix</keyword>
<dbReference type="EMBL" id="BOMN01000001">
    <property type="protein sequence ID" value="GIE16952.1"/>
    <property type="molecule type" value="Genomic_DNA"/>
</dbReference>
<organism evidence="2 3">
    <name type="scientific">Winogradskya humida</name>
    <dbReference type="NCBI Taxonomy" id="113566"/>
    <lineage>
        <taxon>Bacteria</taxon>
        <taxon>Bacillati</taxon>
        <taxon>Actinomycetota</taxon>
        <taxon>Actinomycetes</taxon>
        <taxon>Micromonosporales</taxon>
        <taxon>Micromonosporaceae</taxon>
        <taxon>Winogradskya</taxon>
    </lineage>
</organism>
<feature type="transmembrane region" description="Helical" evidence="1">
    <location>
        <begin position="38"/>
        <end position="59"/>
    </location>
</feature>
<evidence type="ECO:0000256" key="1">
    <source>
        <dbReference type="SAM" id="Phobius"/>
    </source>
</evidence>
<reference evidence="2 3" key="1">
    <citation type="submission" date="2021-01" db="EMBL/GenBank/DDBJ databases">
        <title>Whole genome shotgun sequence of Actinoplanes humidus NBRC 14915.</title>
        <authorList>
            <person name="Komaki H."/>
            <person name="Tamura T."/>
        </authorList>
    </citation>
    <scope>NUCLEOTIDE SEQUENCE [LARGE SCALE GENOMIC DNA]</scope>
    <source>
        <strain evidence="2 3">NBRC 14915</strain>
    </source>
</reference>
<evidence type="ECO:0000313" key="2">
    <source>
        <dbReference type="EMBL" id="GIE16952.1"/>
    </source>
</evidence>
<name>A0ABQ3ZEF8_9ACTN</name>
<comment type="caution">
    <text evidence="2">The sequence shown here is derived from an EMBL/GenBank/DDBJ whole genome shotgun (WGS) entry which is preliminary data.</text>
</comment>
<accession>A0ABQ3ZEF8</accession>
<evidence type="ECO:0000313" key="3">
    <source>
        <dbReference type="Proteomes" id="UP000603200"/>
    </source>
</evidence>
<feature type="transmembrane region" description="Helical" evidence="1">
    <location>
        <begin position="112"/>
        <end position="130"/>
    </location>
</feature>
<sequence length="172" mass="18940">MSPGVVEPCVVIGQGLAGDVEAHGEAGTQWYRPEVIELSTVLVLAGVVFIVCGLGVVVVQLRRGDTGFGLLRGESVETRRAVRRAIRDGETDDARVDELARQTFRMIPRLRWARYFFAGMFVLSIILLAVGDHTAGDTVLRVSQALLWAGLIVLDGVNRRRRDNYRGLRPTP</sequence>
<keyword evidence="1" id="KW-0812">Transmembrane</keyword>
<dbReference type="Proteomes" id="UP000603200">
    <property type="component" value="Unassembled WGS sequence"/>
</dbReference>
<protein>
    <submittedName>
        <fullName evidence="2">Uncharacterized protein</fullName>
    </submittedName>
</protein>
<keyword evidence="1" id="KW-0472">Membrane</keyword>
<keyword evidence="3" id="KW-1185">Reference proteome</keyword>
<feature type="transmembrane region" description="Helical" evidence="1">
    <location>
        <begin position="142"/>
        <end position="158"/>
    </location>
</feature>